<evidence type="ECO:0000256" key="1">
    <source>
        <dbReference type="SAM" id="MobiDB-lite"/>
    </source>
</evidence>
<dbReference type="InterPro" id="IPR050180">
    <property type="entry name" value="RNR_Ribonuclease"/>
</dbReference>
<feature type="domain" description="RNB" evidence="2">
    <location>
        <begin position="81"/>
        <end position="362"/>
    </location>
</feature>
<keyword evidence="4" id="KW-1185">Reference proteome</keyword>
<dbReference type="PANTHER" id="PTHR23355:SF42">
    <property type="entry name" value="RIBONUCLEASE II, CHLOROPLASTIC_MITOCHONDRIAL"/>
    <property type="match status" value="1"/>
</dbReference>
<accession>A0A917UQD1</accession>
<feature type="region of interest" description="Disordered" evidence="1">
    <location>
        <begin position="1"/>
        <end position="36"/>
    </location>
</feature>
<comment type="caution">
    <text evidence="3">The sequence shown here is derived from an EMBL/GenBank/DDBJ whole genome shotgun (WGS) entry which is preliminary data.</text>
</comment>
<dbReference type="InterPro" id="IPR036388">
    <property type="entry name" value="WH-like_DNA-bd_sf"/>
</dbReference>
<evidence type="ECO:0000259" key="2">
    <source>
        <dbReference type="SMART" id="SM00955"/>
    </source>
</evidence>
<dbReference type="Pfam" id="PF18614">
    <property type="entry name" value="RNase_II_C_S1"/>
    <property type="match status" value="1"/>
</dbReference>
<dbReference type="InterPro" id="IPR040596">
    <property type="entry name" value="RNase_II_C_S1"/>
</dbReference>
<evidence type="ECO:0000313" key="4">
    <source>
        <dbReference type="Proteomes" id="UP000635726"/>
    </source>
</evidence>
<dbReference type="Gene3D" id="1.10.10.10">
    <property type="entry name" value="Winged helix-like DNA-binding domain superfamily/Winged helix DNA-binding domain"/>
    <property type="match status" value="1"/>
</dbReference>
<dbReference type="Gene3D" id="2.40.50.140">
    <property type="entry name" value="Nucleic acid-binding proteins"/>
    <property type="match status" value="1"/>
</dbReference>
<dbReference type="GO" id="GO:0000932">
    <property type="term" value="C:P-body"/>
    <property type="evidence" value="ECO:0007669"/>
    <property type="project" value="TreeGrafter"/>
</dbReference>
<dbReference type="EMBL" id="BMOE01000005">
    <property type="protein sequence ID" value="GGJ75373.1"/>
    <property type="molecule type" value="Genomic_DNA"/>
</dbReference>
<dbReference type="PANTHER" id="PTHR23355">
    <property type="entry name" value="RIBONUCLEASE"/>
    <property type="match status" value="1"/>
</dbReference>
<proteinExistence type="predicted"/>
<reference evidence="3" key="1">
    <citation type="journal article" date="2014" name="Int. J. Syst. Evol. Microbiol.">
        <title>Complete genome sequence of Corynebacterium casei LMG S-19264T (=DSM 44701T), isolated from a smear-ripened cheese.</title>
        <authorList>
            <consortium name="US DOE Joint Genome Institute (JGI-PGF)"/>
            <person name="Walter F."/>
            <person name="Albersmeier A."/>
            <person name="Kalinowski J."/>
            <person name="Ruckert C."/>
        </authorList>
    </citation>
    <scope>NUCLEOTIDE SEQUENCE</scope>
    <source>
        <strain evidence="3">JCM 14371</strain>
    </source>
</reference>
<dbReference type="GO" id="GO:0003723">
    <property type="term" value="F:RNA binding"/>
    <property type="evidence" value="ECO:0007669"/>
    <property type="project" value="InterPro"/>
</dbReference>
<protein>
    <submittedName>
        <fullName evidence="3">Ribonuclease II</fullName>
    </submittedName>
</protein>
<dbReference type="RefSeq" id="WP_188962861.1">
    <property type="nucleotide sequence ID" value="NZ_BMOE01000005.1"/>
</dbReference>
<feature type="region of interest" description="Disordered" evidence="1">
    <location>
        <begin position="293"/>
        <end position="314"/>
    </location>
</feature>
<organism evidence="3 4">
    <name type="scientific">Deinococcus aquiradiocola</name>
    <dbReference type="NCBI Taxonomy" id="393059"/>
    <lineage>
        <taxon>Bacteria</taxon>
        <taxon>Thermotogati</taxon>
        <taxon>Deinococcota</taxon>
        <taxon>Deinococci</taxon>
        <taxon>Deinococcales</taxon>
        <taxon>Deinococcaceae</taxon>
        <taxon>Deinococcus</taxon>
    </lineage>
</organism>
<dbReference type="InterPro" id="IPR001900">
    <property type="entry name" value="RNase_II/R"/>
</dbReference>
<dbReference type="AlphaFoldDB" id="A0A917UQD1"/>
<dbReference type="SUPFAM" id="SSF50249">
    <property type="entry name" value="Nucleic acid-binding proteins"/>
    <property type="match status" value="2"/>
</dbReference>
<dbReference type="GO" id="GO:0006402">
    <property type="term" value="P:mRNA catabolic process"/>
    <property type="evidence" value="ECO:0007669"/>
    <property type="project" value="TreeGrafter"/>
</dbReference>
<reference evidence="3" key="2">
    <citation type="submission" date="2020-09" db="EMBL/GenBank/DDBJ databases">
        <authorList>
            <person name="Sun Q."/>
            <person name="Ohkuma M."/>
        </authorList>
    </citation>
    <scope>NUCLEOTIDE SEQUENCE</scope>
    <source>
        <strain evidence="3">JCM 14371</strain>
    </source>
</reference>
<gene>
    <name evidence="3" type="ORF">GCM10008939_19530</name>
</gene>
<feature type="compositionally biased region" description="Basic and acidic residues" evidence="1">
    <location>
        <begin position="13"/>
        <end position="30"/>
    </location>
</feature>
<dbReference type="InterPro" id="IPR012340">
    <property type="entry name" value="NA-bd_OB-fold"/>
</dbReference>
<dbReference type="SMART" id="SM00955">
    <property type="entry name" value="RNB"/>
    <property type="match status" value="1"/>
</dbReference>
<dbReference type="Pfam" id="PF23161">
    <property type="entry name" value="HTH_RNase_II"/>
    <property type="match status" value="1"/>
</dbReference>
<dbReference type="Proteomes" id="UP000635726">
    <property type="component" value="Unassembled WGS sequence"/>
</dbReference>
<evidence type="ECO:0000313" key="3">
    <source>
        <dbReference type="EMBL" id="GGJ75373.1"/>
    </source>
</evidence>
<name>A0A917UQD1_9DEIO</name>
<dbReference type="GO" id="GO:0000175">
    <property type="term" value="F:3'-5'-RNA exonuclease activity"/>
    <property type="evidence" value="ECO:0007669"/>
    <property type="project" value="TreeGrafter"/>
</dbReference>
<dbReference type="Pfam" id="PF00773">
    <property type="entry name" value="RNB"/>
    <property type="match status" value="2"/>
</dbReference>
<sequence length="465" mass="50920">MTSQPELTPAQRTEVELLARGRQDKSRTMRDLGQPETPQAAHALLLRLNLWDDTRVPFPERLGVDLATPTLPVPALPHEDRLDLTHLTALAIDDEGNRDPDDALSLETLPDGTRRLWVHVADVAALVTPGSDLDLEARRRGSTLYLPTHTIGMMPDALVEQVGLGLHAESPALSIAIDFDPDGQAESVDVHLTRLHVTRVTYAQAQAQLDAGDELLQGLHTLAGASRTLREAEGAMSIDLPEVQVKVSEQGDIRIAPLEKSESRFIVQECMTLAGWAAAIFADDLELALPFATQDPPHRSSPPGDSMPAQWARRKTLSRTRFQPALGPHSGMGLDAYAQATSPMRRYLDLVVHQQLRAAVLERDALNGKDIAARVAESQMASATVRSAEREARRHWTLVAMTRDPERVYRAVVVERRQAQATLLLPELALDVTLTTPAPLGTELRVQLAGVDLAAQSVRVREAHT</sequence>
<dbReference type="InterPro" id="IPR056404">
    <property type="entry name" value="HTH_RNase_II"/>
</dbReference>